<sequence length="407" mass="42547">MTGQAGEYWHTSTGSDAVCGLYVIGDVDKVVQLEITEFDVECEGGGLVAVVDGWEMQGELFPSPEEMQGGFESQYQTFCGRLPPSRVFTASQNVALVQFRVPRPGQGFRVRVRFLPNSEQAGSPNNIKSSEAGSPNNIKSSEAGSPNNITSSEAGSPNNIKSSEAGSPNNIKSSEAGSPNNITSSEAGSPNNIKSSEAGSPNSITSSEAGSPNNITSSEAGSPNNITSSEAGSPNNITSSEAGSPNNIKSSIIARVIRFACNVLAPFEATTFTLKNYGLRRNCTVQVAFPVNVLLLSVDVKATSIVNTGESQVEGLSVNCAGPAGADLAALQFGLGLDTSYFDTRMAFCGLRSKAARRSVTLACGNSAVRLQSSGLYYNTVTFQVAPPSDADTQLFLASNPQCAMFI</sequence>
<evidence type="ECO:0000256" key="1">
    <source>
        <dbReference type="ARBA" id="ARBA00004613"/>
    </source>
</evidence>
<feature type="domain" description="Corticotropin-releasing factor binding protein C-terminal" evidence="12">
    <location>
        <begin position="270"/>
        <end position="384"/>
    </location>
</feature>
<comment type="similarity">
    <text evidence="2">Belongs to the CRF-binding protein family.</text>
</comment>
<evidence type="ECO:0000313" key="13">
    <source>
        <dbReference type="EMBL" id="KAK7469659.1"/>
    </source>
</evidence>
<evidence type="ECO:0000259" key="12">
    <source>
        <dbReference type="Pfam" id="PF23541"/>
    </source>
</evidence>
<dbReference type="InterPro" id="IPR056178">
    <property type="entry name" value="CRF-BP_C"/>
</dbReference>
<evidence type="ECO:0000256" key="4">
    <source>
        <dbReference type="ARBA" id="ARBA00022525"/>
    </source>
</evidence>
<evidence type="ECO:0000313" key="14">
    <source>
        <dbReference type="Proteomes" id="UP001519460"/>
    </source>
</evidence>
<evidence type="ECO:0000256" key="6">
    <source>
        <dbReference type="ARBA" id="ARBA00023157"/>
    </source>
</evidence>
<accession>A0ABD0JBW0</accession>
<evidence type="ECO:0000256" key="3">
    <source>
        <dbReference type="ARBA" id="ARBA00015713"/>
    </source>
</evidence>
<comment type="caution">
    <text evidence="13">The sequence shown here is derived from an EMBL/GenBank/DDBJ whole genome shotgun (WGS) entry which is preliminary data.</text>
</comment>
<name>A0ABD0JBW0_9CAEN</name>
<evidence type="ECO:0000256" key="7">
    <source>
        <dbReference type="ARBA" id="ARBA00023180"/>
    </source>
</evidence>
<dbReference type="Pfam" id="PF05428">
    <property type="entry name" value="CRF-BP_N"/>
    <property type="match status" value="1"/>
</dbReference>
<feature type="compositionally biased region" description="Polar residues" evidence="10">
    <location>
        <begin position="117"/>
        <end position="244"/>
    </location>
</feature>
<keyword evidence="6" id="KW-1015">Disulfide bond</keyword>
<keyword evidence="5" id="KW-0732">Signal</keyword>
<gene>
    <name evidence="13" type="ORF">BaRGS_00036329</name>
</gene>
<dbReference type="Pfam" id="PF23541">
    <property type="entry name" value="CRF-BP_C"/>
    <property type="match status" value="1"/>
</dbReference>
<evidence type="ECO:0000259" key="11">
    <source>
        <dbReference type="Pfam" id="PF05428"/>
    </source>
</evidence>
<comment type="subcellular location">
    <subcellularLocation>
        <location evidence="1">Secreted</location>
    </subcellularLocation>
</comment>
<evidence type="ECO:0000256" key="5">
    <source>
        <dbReference type="ARBA" id="ARBA00022729"/>
    </source>
</evidence>
<feature type="domain" description="Corticotropin-releasing factor binding protein N-terminal" evidence="11">
    <location>
        <begin position="5"/>
        <end position="113"/>
    </location>
</feature>
<protein>
    <recommendedName>
        <fullName evidence="3">Corticotropin-releasing factor-binding protein</fullName>
    </recommendedName>
    <alternativeName>
        <fullName evidence="9">Corticotropin-releasing hormone-binding protein</fullName>
    </alternativeName>
</protein>
<keyword evidence="7" id="KW-0325">Glycoprotein</keyword>
<dbReference type="InterPro" id="IPR056177">
    <property type="entry name" value="CRF-BP_N"/>
</dbReference>
<dbReference type="PANTHER" id="PTHR10278">
    <property type="entry name" value="CORTICOTROPIN-RELEASING FACTOR-BINDING PROTEIN"/>
    <property type="match status" value="1"/>
</dbReference>
<keyword evidence="14" id="KW-1185">Reference proteome</keyword>
<comment type="function">
    <text evidence="8">Binds CRF and inactivates it. May prevent inappropriate pituitary-adrenal stimulation in pregnancy.</text>
</comment>
<dbReference type="AlphaFoldDB" id="A0ABD0JBW0"/>
<evidence type="ECO:0000256" key="9">
    <source>
        <dbReference type="ARBA" id="ARBA00033162"/>
    </source>
</evidence>
<dbReference type="GO" id="GO:0005576">
    <property type="term" value="C:extracellular region"/>
    <property type="evidence" value="ECO:0007669"/>
    <property type="project" value="UniProtKB-SubCell"/>
</dbReference>
<dbReference type="InterPro" id="IPR035914">
    <property type="entry name" value="Sperma_CUB_dom_sf"/>
</dbReference>
<dbReference type="Proteomes" id="UP001519460">
    <property type="component" value="Unassembled WGS sequence"/>
</dbReference>
<keyword evidence="4" id="KW-0964">Secreted</keyword>
<organism evidence="13 14">
    <name type="scientific">Batillaria attramentaria</name>
    <dbReference type="NCBI Taxonomy" id="370345"/>
    <lineage>
        <taxon>Eukaryota</taxon>
        <taxon>Metazoa</taxon>
        <taxon>Spiralia</taxon>
        <taxon>Lophotrochozoa</taxon>
        <taxon>Mollusca</taxon>
        <taxon>Gastropoda</taxon>
        <taxon>Caenogastropoda</taxon>
        <taxon>Sorbeoconcha</taxon>
        <taxon>Cerithioidea</taxon>
        <taxon>Batillariidae</taxon>
        <taxon>Batillaria</taxon>
    </lineage>
</organism>
<dbReference type="SUPFAM" id="SSF49854">
    <property type="entry name" value="Spermadhesin, CUB domain"/>
    <property type="match status" value="1"/>
</dbReference>
<evidence type="ECO:0000256" key="8">
    <source>
        <dbReference type="ARBA" id="ARBA00024997"/>
    </source>
</evidence>
<evidence type="ECO:0000256" key="10">
    <source>
        <dbReference type="SAM" id="MobiDB-lite"/>
    </source>
</evidence>
<dbReference type="EMBL" id="JACVVK020000509">
    <property type="protein sequence ID" value="KAK7469659.1"/>
    <property type="molecule type" value="Genomic_DNA"/>
</dbReference>
<dbReference type="InterPro" id="IPR008435">
    <property type="entry name" value="CRF-bd"/>
</dbReference>
<evidence type="ECO:0000256" key="2">
    <source>
        <dbReference type="ARBA" id="ARBA00008313"/>
    </source>
</evidence>
<proteinExistence type="inferred from homology"/>
<reference evidence="13 14" key="1">
    <citation type="journal article" date="2023" name="Sci. Data">
        <title>Genome assembly of the Korean intertidal mud-creeper Batillaria attramentaria.</title>
        <authorList>
            <person name="Patra A.K."/>
            <person name="Ho P.T."/>
            <person name="Jun S."/>
            <person name="Lee S.J."/>
            <person name="Kim Y."/>
            <person name="Won Y.J."/>
        </authorList>
    </citation>
    <scope>NUCLEOTIDE SEQUENCE [LARGE SCALE GENOMIC DNA]</scope>
    <source>
        <strain evidence="13">Wonlab-2016</strain>
    </source>
</reference>
<feature type="region of interest" description="Disordered" evidence="10">
    <location>
        <begin position="115"/>
        <end position="244"/>
    </location>
</feature>
<dbReference type="PANTHER" id="PTHR10278:SF0">
    <property type="entry name" value="CORTICOTROPIN-RELEASING FACTOR-BINDING PROTEIN"/>
    <property type="match status" value="1"/>
</dbReference>